<dbReference type="EMBL" id="ML213605">
    <property type="protein sequence ID" value="TFK37932.1"/>
    <property type="molecule type" value="Genomic_DNA"/>
</dbReference>
<evidence type="ECO:0000256" key="2">
    <source>
        <dbReference type="SAM" id="SignalP"/>
    </source>
</evidence>
<dbReference type="Proteomes" id="UP000308652">
    <property type="component" value="Unassembled WGS sequence"/>
</dbReference>
<evidence type="ECO:0000313" key="3">
    <source>
        <dbReference type="EMBL" id="TFK37932.1"/>
    </source>
</evidence>
<gene>
    <name evidence="3" type="ORF">BDQ12DRAFT_666539</name>
</gene>
<name>A0A5C3LYK5_9AGAR</name>
<keyword evidence="1" id="KW-1133">Transmembrane helix</keyword>
<evidence type="ECO:0000313" key="4">
    <source>
        <dbReference type="Proteomes" id="UP000308652"/>
    </source>
</evidence>
<keyword evidence="1" id="KW-0812">Transmembrane</keyword>
<accession>A0A5C3LYK5</accession>
<feature type="chain" id="PRO_5022906834" evidence="2">
    <location>
        <begin position="19"/>
        <end position="171"/>
    </location>
</feature>
<feature type="transmembrane region" description="Helical" evidence="1">
    <location>
        <begin position="152"/>
        <end position="170"/>
    </location>
</feature>
<organism evidence="3 4">
    <name type="scientific">Crucibulum laeve</name>
    <dbReference type="NCBI Taxonomy" id="68775"/>
    <lineage>
        <taxon>Eukaryota</taxon>
        <taxon>Fungi</taxon>
        <taxon>Dikarya</taxon>
        <taxon>Basidiomycota</taxon>
        <taxon>Agaricomycotina</taxon>
        <taxon>Agaricomycetes</taxon>
        <taxon>Agaricomycetidae</taxon>
        <taxon>Agaricales</taxon>
        <taxon>Agaricineae</taxon>
        <taxon>Nidulariaceae</taxon>
        <taxon>Crucibulum</taxon>
    </lineage>
</organism>
<keyword evidence="2" id="KW-0732">Signal</keyword>
<feature type="signal peptide" evidence="2">
    <location>
        <begin position="1"/>
        <end position="18"/>
    </location>
</feature>
<keyword evidence="1" id="KW-0472">Membrane</keyword>
<sequence>MNFTILLIFLCFSVLTDAATITLFGVQTTTGVPTAQITLSPAGVNADGATTYVEEIKISVYVEGFQSFDGTSSSWVESTFTTDTSTFRGVIQACTIGSDSKGGCVDEILFVEDGTTSTLVASYTGSVVPFYTLTVAENSGGNGQSNNALSRSIIQLGVVVSCVAIGAFLAL</sequence>
<dbReference type="OrthoDB" id="2929351at2759"/>
<dbReference type="AlphaFoldDB" id="A0A5C3LYK5"/>
<evidence type="ECO:0000256" key="1">
    <source>
        <dbReference type="SAM" id="Phobius"/>
    </source>
</evidence>
<reference evidence="3 4" key="1">
    <citation type="journal article" date="2019" name="Nat. Ecol. Evol.">
        <title>Megaphylogeny resolves global patterns of mushroom evolution.</title>
        <authorList>
            <person name="Varga T."/>
            <person name="Krizsan K."/>
            <person name="Foldi C."/>
            <person name="Dima B."/>
            <person name="Sanchez-Garcia M."/>
            <person name="Sanchez-Ramirez S."/>
            <person name="Szollosi G.J."/>
            <person name="Szarkandi J.G."/>
            <person name="Papp V."/>
            <person name="Albert L."/>
            <person name="Andreopoulos W."/>
            <person name="Angelini C."/>
            <person name="Antonin V."/>
            <person name="Barry K.W."/>
            <person name="Bougher N.L."/>
            <person name="Buchanan P."/>
            <person name="Buyck B."/>
            <person name="Bense V."/>
            <person name="Catcheside P."/>
            <person name="Chovatia M."/>
            <person name="Cooper J."/>
            <person name="Damon W."/>
            <person name="Desjardin D."/>
            <person name="Finy P."/>
            <person name="Geml J."/>
            <person name="Haridas S."/>
            <person name="Hughes K."/>
            <person name="Justo A."/>
            <person name="Karasinski D."/>
            <person name="Kautmanova I."/>
            <person name="Kiss B."/>
            <person name="Kocsube S."/>
            <person name="Kotiranta H."/>
            <person name="LaButti K.M."/>
            <person name="Lechner B.E."/>
            <person name="Liimatainen K."/>
            <person name="Lipzen A."/>
            <person name="Lukacs Z."/>
            <person name="Mihaltcheva S."/>
            <person name="Morgado L.N."/>
            <person name="Niskanen T."/>
            <person name="Noordeloos M.E."/>
            <person name="Ohm R.A."/>
            <person name="Ortiz-Santana B."/>
            <person name="Ovrebo C."/>
            <person name="Racz N."/>
            <person name="Riley R."/>
            <person name="Savchenko A."/>
            <person name="Shiryaev A."/>
            <person name="Soop K."/>
            <person name="Spirin V."/>
            <person name="Szebenyi C."/>
            <person name="Tomsovsky M."/>
            <person name="Tulloss R.E."/>
            <person name="Uehling J."/>
            <person name="Grigoriev I.V."/>
            <person name="Vagvolgyi C."/>
            <person name="Papp T."/>
            <person name="Martin F.M."/>
            <person name="Miettinen O."/>
            <person name="Hibbett D.S."/>
            <person name="Nagy L.G."/>
        </authorList>
    </citation>
    <scope>NUCLEOTIDE SEQUENCE [LARGE SCALE GENOMIC DNA]</scope>
    <source>
        <strain evidence="3 4">CBS 166.37</strain>
    </source>
</reference>
<protein>
    <submittedName>
        <fullName evidence="3">Uncharacterized protein</fullName>
    </submittedName>
</protein>
<proteinExistence type="predicted"/>
<keyword evidence="4" id="KW-1185">Reference proteome</keyword>